<dbReference type="GeneID" id="69468862"/>
<dbReference type="SUPFAM" id="SSF81624">
    <property type="entry name" value="N-terminal domain of MutM-like DNA repair proteins"/>
    <property type="match status" value="1"/>
</dbReference>
<dbReference type="PANTHER" id="PTHR22993:SF9">
    <property type="entry name" value="FORMAMIDOPYRIMIDINE-DNA GLYCOSYLASE"/>
    <property type="match status" value="1"/>
</dbReference>
<name>A0A6N2W823_9FIRM</name>
<dbReference type="AlphaFoldDB" id="A0A6N2W823"/>
<feature type="domain" description="Formamidopyrimidine-DNA glycosylase H2TH DNA-binding" evidence="2">
    <location>
        <begin position="134"/>
        <end position="228"/>
    </location>
</feature>
<dbReference type="InterPro" id="IPR015886">
    <property type="entry name" value="H2TH_FPG"/>
</dbReference>
<organism evidence="3">
    <name type="scientific">Anaerostipes caccae</name>
    <dbReference type="NCBI Taxonomy" id="105841"/>
    <lineage>
        <taxon>Bacteria</taxon>
        <taxon>Bacillati</taxon>
        <taxon>Bacillota</taxon>
        <taxon>Clostridia</taxon>
        <taxon>Lachnospirales</taxon>
        <taxon>Lachnospiraceae</taxon>
        <taxon>Anaerostipes</taxon>
    </lineage>
</organism>
<dbReference type="CDD" id="cd08975">
    <property type="entry name" value="BaFpgNei_N_3"/>
    <property type="match status" value="1"/>
</dbReference>
<evidence type="ECO:0000256" key="1">
    <source>
        <dbReference type="ARBA" id="ARBA00009409"/>
    </source>
</evidence>
<evidence type="ECO:0000313" key="3">
    <source>
        <dbReference type="EMBL" id="VYT38410.1"/>
    </source>
</evidence>
<keyword evidence="3" id="KW-0378">Hydrolase</keyword>
<comment type="similarity">
    <text evidence="1">Belongs to the FPG family.</text>
</comment>
<dbReference type="InterPro" id="IPR035937">
    <property type="entry name" value="FPG_N"/>
</dbReference>
<proteinExistence type="inferred from homology"/>
<dbReference type="GO" id="GO:0034039">
    <property type="term" value="F:8-oxo-7,8-dihydroguanine DNA N-glycosylase activity"/>
    <property type="evidence" value="ECO:0007669"/>
    <property type="project" value="TreeGrafter"/>
</dbReference>
<dbReference type="InterPro" id="IPR010979">
    <property type="entry name" value="Ribosomal_uS13-like_H2TH"/>
</dbReference>
<sequence length="273" mass="30234">MIELPEALARADELKSELKGKRAEKVWPPSSPHKFCWFNGEASSYDDMLSGRKVVDAQGFGIFAEIIFEGDLRVCFNDGVNVRIFGEGDNIPGKYQLRIDFSDGTVLVFTVAMYGSIACADGSYDNEYYIVSKNSISPISPEFDHTYFFGLLDSAKPNLSAKAFLATKQRIPGLGNGVLQDILFEAGIHPKKKIGSFTEHEKELLFVSIKEVLSEMVRLRGRDTEKDLWGNPGGYKTKLSKNTYKDGCPKCGGEITKAAYLGGTVYFCPECQT</sequence>
<dbReference type="GO" id="GO:0006284">
    <property type="term" value="P:base-excision repair"/>
    <property type="evidence" value="ECO:0007669"/>
    <property type="project" value="InterPro"/>
</dbReference>
<accession>A0A6N2W823</accession>
<reference evidence="3" key="1">
    <citation type="submission" date="2019-11" db="EMBL/GenBank/DDBJ databases">
        <authorList>
            <person name="Feng L."/>
        </authorList>
    </citation>
    <scope>NUCLEOTIDE SEQUENCE</scope>
    <source>
        <strain evidence="3">AcaccaeLFYP115</strain>
    </source>
</reference>
<dbReference type="PANTHER" id="PTHR22993">
    <property type="entry name" value="FORMAMIDOPYRIMIDINE-DNA GLYCOSYLASE"/>
    <property type="match status" value="1"/>
</dbReference>
<dbReference type="GO" id="GO:0008270">
    <property type="term" value="F:zinc ion binding"/>
    <property type="evidence" value="ECO:0007669"/>
    <property type="project" value="InterPro"/>
</dbReference>
<evidence type="ECO:0000259" key="2">
    <source>
        <dbReference type="SMART" id="SM01232"/>
    </source>
</evidence>
<dbReference type="GO" id="GO:0003906">
    <property type="term" value="F:DNA-(apurinic or apyrimidinic site) endonuclease activity"/>
    <property type="evidence" value="ECO:0007669"/>
    <property type="project" value="InterPro"/>
</dbReference>
<dbReference type="Pfam" id="PF06831">
    <property type="entry name" value="H2TH"/>
    <property type="match status" value="1"/>
</dbReference>
<dbReference type="SUPFAM" id="SSF46946">
    <property type="entry name" value="S13-like H2TH domain"/>
    <property type="match status" value="1"/>
</dbReference>
<dbReference type="SMART" id="SM01232">
    <property type="entry name" value="H2TH"/>
    <property type="match status" value="1"/>
</dbReference>
<dbReference type="GO" id="GO:0003684">
    <property type="term" value="F:damaged DNA binding"/>
    <property type="evidence" value="ECO:0007669"/>
    <property type="project" value="InterPro"/>
</dbReference>
<protein>
    <submittedName>
        <fullName evidence="3">Formamidopyrimidine-DNA glycosylase</fullName>
        <ecNumber evidence="3">3.2.2.23</ecNumber>
    </submittedName>
</protein>
<dbReference type="Gene3D" id="1.10.8.50">
    <property type="match status" value="1"/>
</dbReference>
<dbReference type="SUPFAM" id="SSF57716">
    <property type="entry name" value="Glucocorticoid receptor-like (DNA-binding domain)"/>
    <property type="match status" value="1"/>
</dbReference>
<gene>
    <name evidence="3" type="primary">mutM</name>
    <name evidence="3" type="ORF">ACLFYP115_03096</name>
</gene>
<keyword evidence="3" id="KW-0326">Glycosidase</keyword>
<dbReference type="RefSeq" id="WP_006566391.1">
    <property type="nucleotide sequence ID" value="NZ_BAABRZ010000006.1"/>
</dbReference>
<dbReference type="EC" id="3.2.2.23" evidence="3"/>
<dbReference type="EMBL" id="CACRSQ010000009">
    <property type="protein sequence ID" value="VYT38410.1"/>
    <property type="molecule type" value="Genomic_DNA"/>
</dbReference>